<dbReference type="Gene3D" id="1.10.287.110">
    <property type="entry name" value="DnaJ domain"/>
    <property type="match status" value="1"/>
</dbReference>
<sequence>MTSETRDNNLPARMEAEFSELLGELTACGHQATELLVRTRLPRWCRRSLFFFLGYIAKSEGRVTEKDIGFAETLMKALKLSGRQRRKAIGHFRKGKTAERIPALKALGLRLTHRIWPSPSLRVAICLCHAAQLQGRPEKPRRYRCEDAIDQMGLPIRVSDDILDSYASKVWITEPESQPRPSTFEQACQVLGVTRRDSREVIKRAYRKKVSECHPDKLAQQKLSPAELTRAKDRLLRYQQAWELISQRLSV</sequence>
<dbReference type="PROSITE" id="PS50076">
    <property type="entry name" value="DNAJ_2"/>
    <property type="match status" value="1"/>
</dbReference>
<evidence type="ECO:0000259" key="2">
    <source>
        <dbReference type="PROSITE" id="PS50076"/>
    </source>
</evidence>
<keyword evidence="6" id="KW-1185">Reference proteome</keyword>
<reference evidence="3 5" key="2">
    <citation type="submission" date="2017-04" db="EMBL/GenBank/DDBJ databases">
        <title>Genome Sequence of Marinobacter salarius strain SMR5 Isolated from a culture of the Diatom Skeletonema marinoi.</title>
        <authorList>
            <person name="Topel M."/>
            <person name="Pinder M.I.M."/>
            <person name="Johansson O.N."/>
            <person name="Kourtchenko O."/>
            <person name="Godhe A."/>
            <person name="Clarke A.K."/>
        </authorList>
    </citation>
    <scope>NUCLEOTIDE SEQUENCE [LARGE SCALE GENOMIC DNA]</scope>
    <source>
        <strain evidence="3 5">SMR5</strain>
    </source>
</reference>
<keyword evidence="1" id="KW-0143">Chaperone</keyword>
<dbReference type="Pfam" id="PF00226">
    <property type="entry name" value="DnaJ"/>
    <property type="match status" value="1"/>
</dbReference>
<dbReference type="PRINTS" id="PR00625">
    <property type="entry name" value="JDOMAIN"/>
</dbReference>
<dbReference type="InterPro" id="IPR001623">
    <property type="entry name" value="DnaJ_domain"/>
</dbReference>
<dbReference type="Proteomes" id="UP000199211">
    <property type="component" value="Unassembled WGS sequence"/>
</dbReference>
<accession>A0A1W6K5Q4</accession>
<dbReference type="SUPFAM" id="SSF46565">
    <property type="entry name" value="Chaperone J-domain"/>
    <property type="match status" value="1"/>
</dbReference>
<dbReference type="EMBL" id="FOTV01000008">
    <property type="protein sequence ID" value="SFL72832.1"/>
    <property type="molecule type" value="Genomic_DNA"/>
</dbReference>
<gene>
    <name evidence="3" type="primary">djlA</name>
    <name evidence="3" type="ORF">MARSALSMR5_00655</name>
    <name evidence="4" type="ORF">SAMN04487868_10848</name>
</gene>
<evidence type="ECO:0000313" key="3">
    <source>
        <dbReference type="EMBL" id="ARM82753.1"/>
    </source>
</evidence>
<evidence type="ECO:0000313" key="4">
    <source>
        <dbReference type="EMBL" id="SFL72832.1"/>
    </source>
</evidence>
<dbReference type="Proteomes" id="UP000193100">
    <property type="component" value="Chromosome"/>
</dbReference>
<evidence type="ECO:0000256" key="1">
    <source>
        <dbReference type="ARBA" id="ARBA00023186"/>
    </source>
</evidence>
<dbReference type="CDD" id="cd06257">
    <property type="entry name" value="DnaJ"/>
    <property type="match status" value="1"/>
</dbReference>
<organism evidence="3 5">
    <name type="scientific">Marinobacter salarius</name>
    <dbReference type="NCBI Taxonomy" id="1420917"/>
    <lineage>
        <taxon>Bacteria</taxon>
        <taxon>Pseudomonadati</taxon>
        <taxon>Pseudomonadota</taxon>
        <taxon>Gammaproteobacteria</taxon>
        <taxon>Pseudomonadales</taxon>
        <taxon>Marinobacteraceae</taxon>
        <taxon>Marinobacter</taxon>
    </lineage>
</organism>
<dbReference type="AlphaFoldDB" id="A0A1W6K5Q4"/>
<accession>A0A1I4K236</accession>
<evidence type="ECO:0000313" key="6">
    <source>
        <dbReference type="Proteomes" id="UP000199211"/>
    </source>
</evidence>
<dbReference type="SMART" id="SM00271">
    <property type="entry name" value="DnaJ"/>
    <property type="match status" value="1"/>
</dbReference>
<dbReference type="GeneID" id="77254646"/>
<protein>
    <submittedName>
        <fullName evidence="3">Co-chaperone protein DjlA</fullName>
    </submittedName>
    <submittedName>
        <fullName evidence="4">DnaJ like chaperone protein</fullName>
    </submittedName>
</protein>
<dbReference type="EMBL" id="CP020931">
    <property type="protein sequence ID" value="ARM82753.1"/>
    <property type="molecule type" value="Genomic_DNA"/>
</dbReference>
<feature type="domain" description="J" evidence="2">
    <location>
        <begin position="186"/>
        <end position="250"/>
    </location>
</feature>
<dbReference type="RefSeq" id="WP_036210969.1">
    <property type="nucleotide sequence ID" value="NZ_CP020931.1"/>
</dbReference>
<reference evidence="4 6" key="1">
    <citation type="submission" date="2016-10" db="EMBL/GenBank/DDBJ databases">
        <authorList>
            <person name="Varghese N."/>
            <person name="Submissions S."/>
        </authorList>
    </citation>
    <scope>NUCLEOTIDE SEQUENCE [LARGE SCALE GENOMIC DNA]</scope>
    <source>
        <strain evidence="4 6">DSM 26291</strain>
    </source>
</reference>
<name>A0A1W6K5Q4_9GAMM</name>
<dbReference type="InterPro" id="IPR036869">
    <property type="entry name" value="J_dom_sf"/>
</dbReference>
<proteinExistence type="predicted"/>
<evidence type="ECO:0000313" key="5">
    <source>
        <dbReference type="Proteomes" id="UP000193100"/>
    </source>
</evidence>